<feature type="active site" evidence="4">
    <location>
        <position position="310"/>
    </location>
</feature>
<dbReference type="Proteomes" id="UP001461498">
    <property type="component" value="Unassembled WGS sequence"/>
</dbReference>
<evidence type="ECO:0000256" key="6">
    <source>
        <dbReference type="SAM" id="MobiDB-lite"/>
    </source>
</evidence>
<name>A0AAW1D6H9_9HEMI</name>
<dbReference type="InterPro" id="IPR007724">
    <property type="entry name" value="Poly_GlycHdrlase"/>
</dbReference>
<proteinExistence type="inferred from homology"/>
<evidence type="ECO:0000256" key="4">
    <source>
        <dbReference type="PIRSR" id="PIRSR607724-1"/>
    </source>
</evidence>
<comment type="caution">
    <text evidence="9">The sequence shown here is derived from an EMBL/GenBank/DDBJ whole genome shotgun (WGS) entry which is preliminary data.</text>
</comment>
<dbReference type="EMBL" id="JAPXFL010000005">
    <property type="protein sequence ID" value="KAK9506072.1"/>
    <property type="molecule type" value="Genomic_DNA"/>
</dbReference>
<evidence type="ECO:0000313" key="9">
    <source>
        <dbReference type="EMBL" id="KAK9506072.1"/>
    </source>
</evidence>
<dbReference type="EC" id="3.2.1.143" evidence="2"/>
<dbReference type="Pfam" id="PF20811">
    <property type="entry name" value="PARG_cat_N"/>
    <property type="match status" value="1"/>
</dbReference>
<dbReference type="GO" id="GO:0005737">
    <property type="term" value="C:cytoplasm"/>
    <property type="evidence" value="ECO:0007669"/>
    <property type="project" value="TreeGrafter"/>
</dbReference>
<reference evidence="9 10" key="1">
    <citation type="submission" date="2022-12" db="EMBL/GenBank/DDBJ databases">
        <title>Chromosome-level genome assembly of true bugs.</title>
        <authorList>
            <person name="Ma L."/>
            <person name="Li H."/>
        </authorList>
    </citation>
    <scope>NUCLEOTIDE SEQUENCE [LARGE SCALE GENOMIC DNA]</scope>
    <source>
        <strain evidence="9">Lab_2022b</strain>
    </source>
</reference>
<protein>
    <recommendedName>
        <fullName evidence="2">poly(ADP-ribose) glycohydrolase</fullName>
        <ecNumber evidence="2">3.2.1.143</ecNumber>
    </recommendedName>
</protein>
<dbReference type="GO" id="GO:0005634">
    <property type="term" value="C:nucleus"/>
    <property type="evidence" value="ECO:0007669"/>
    <property type="project" value="TreeGrafter"/>
</dbReference>
<dbReference type="AlphaFoldDB" id="A0AAW1D6H9"/>
<evidence type="ECO:0000256" key="3">
    <source>
        <dbReference type="ARBA" id="ARBA00022801"/>
    </source>
</evidence>
<dbReference type="PANTHER" id="PTHR12837:SF15">
    <property type="entry name" value="POLY(ADP-RIBOSE) GLYCOHYDROLASE"/>
    <property type="match status" value="1"/>
</dbReference>
<dbReference type="Pfam" id="PF05028">
    <property type="entry name" value="PARG_cat_C"/>
    <property type="match status" value="1"/>
</dbReference>
<dbReference type="GO" id="GO:1990966">
    <property type="term" value="P:ATP generation from poly-ADP-D-ribose"/>
    <property type="evidence" value="ECO:0007669"/>
    <property type="project" value="TreeGrafter"/>
</dbReference>
<dbReference type="PANTHER" id="PTHR12837">
    <property type="entry name" value="POLY ADP-RIBOSE GLYCOHYDROLASE"/>
    <property type="match status" value="1"/>
</dbReference>
<feature type="compositionally biased region" description="Low complexity" evidence="6">
    <location>
        <begin position="600"/>
        <end position="613"/>
    </location>
</feature>
<evidence type="ECO:0000256" key="1">
    <source>
        <dbReference type="ARBA" id="ARBA00009545"/>
    </source>
</evidence>
<feature type="active site" evidence="4">
    <location>
        <position position="329"/>
    </location>
</feature>
<feature type="binding site" evidence="5">
    <location>
        <position position="327"/>
    </location>
    <ligand>
        <name>substrate</name>
    </ligand>
</feature>
<dbReference type="InterPro" id="IPR046372">
    <property type="entry name" value="PARG_cat_C"/>
</dbReference>
<feature type="active site" evidence="4">
    <location>
        <position position="328"/>
    </location>
</feature>
<evidence type="ECO:0000259" key="7">
    <source>
        <dbReference type="Pfam" id="PF05028"/>
    </source>
</evidence>
<dbReference type="InterPro" id="IPR048362">
    <property type="entry name" value="PARG_helical"/>
</dbReference>
<comment type="similarity">
    <text evidence="1">Belongs to the poly(ADP-ribose) glycohydrolase family.</text>
</comment>
<evidence type="ECO:0000313" key="10">
    <source>
        <dbReference type="Proteomes" id="UP001461498"/>
    </source>
</evidence>
<dbReference type="GO" id="GO:0005975">
    <property type="term" value="P:carbohydrate metabolic process"/>
    <property type="evidence" value="ECO:0007669"/>
    <property type="project" value="InterPro"/>
</dbReference>
<feature type="binding site" evidence="5">
    <location>
        <position position="368"/>
    </location>
    <ligand>
        <name>substrate</name>
    </ligand>
</feature>
<keyword evidence="3" id="KW-0378">Hydrolase</keyword>
<feature type="domain" description="PARG helical" evidence="8">
    <location>
        <begin position="156"/>
        <end position="270"/>
    </location>
</feature>
<feature type="region of interest" description="Disordered" evidence="6">
    <location>
        <begin position="600"/>
        <end position="631"/>
    </location>
</feature>
<dbReference type="GO" id="GO:0004649">
    <property type="term" value="F:poly(ADP-ribose) glycohydrolase activity"/>
    <property type="evidence" value="ECO:0007669"/>
    <property type="project" value="UniProtKB-EC"/>
</dbReference>
<dbReference type="GO" id="GO:0009225">
    <property type="term" value="P:nucleotide-sugar metabolic process"/>
    <property type="evidence" value="ECO:0007669"/>
    <property type="project" value="TreeGrafter"/>
</dbReference>
<feature type="domain" description="PARG catalytic Macro" evidence="7">
    <location>
        <begin position="279"/>
        <end position="478"/>
    </location>
</feature>
<evidence type="ECO:0000256" key="2">
    <source>
        <dbReference type="ARBA" id="ARBA00012255"/>
    </source>
</evidence>
<feature type="compositionally biased region" description="Basic and acidic residues" evidence="6">
    <location>
        <begin position="620"/>
        <end position="631"/>
    </location>
</feature>
<feature type="binding site" evidence="5">
    <location>
        <position position="313"/>
    </location>
    <ligand>
        <name>substrate</name>
    </ligand>
</feature>
<keyword evidence="10" id="KW-1185">Reference proteome</keyword>
<dbReference type="GO" id="GO:0006282">
    <property type="term" value="P:regulation of DNA repair"/>
    <property type="evidence" value="ECO:0007669"/>
    <property type="project" value="InterPro"/>
</dbReference>
<gene>
    <name evidence="9" type="ORF">O3M35_008073</name>
</gene>
<accession>A0AAW1D6H9</accession>
<organism evidence="9 10">
    <name type="scientific">Rhynocoris fuscipes</name>
    <dbReference type="NCBI Taxonomy" id="488301"/>
    <lineage>
        <taxon>Eukaryota</taxon>
        <taxon>Metazoa</taxon>
        <taxon>Ecdysozoa</taxon>
        <taxon>Arthropoda</taxon>
        <taxon>Hexapoda</taxon>
        <taxon>Insecta</taxon>
        <taxon>Pterygota</taxon>
        <taxon>Neoptera</taxon>
        <taxon>Paraneoptera</taxon>
        <taxon>Hemiptera</taxon>
        <taxon>Heteroptera</taxon>
        <taxon>Panheteroptera</taxon>
        <taxon>Cimicomorpha</taxon>
        <taxon>Reduviidae</taxon>
        <taxon>Harpactorinae</taxon>
        <taxon>Harpactorini</taxon>
        <taxon>Rhynocoris</taxon>
    </lineage>
</organism>
<evidence type="ECO:0000256" key="5">
    <source>
        <dbReference type="PIRSR" id="PIRSR607724-2"/>
    </source>
</evidence>
<evidence type="ECO:0000259" key="8">
    <source>
        <dbReference type="Pfam" id="PF20811"/>
    </source>
</evidence>
<sequence>MILSEMTELNISQDMFEEPCPTEMPCTNHDEDWLGMNIMEFKQFSTEDYVPVKPSNNHTILFKLPIRDGKFEPYPSCKIDKWDSNHVRMPNSSQSLYPISDTGLEPRWPLVKSALKKSINSSKELESAIFSYNSRNCQKWTFDALHHFFSKTLNVGETKYFFKKVLPGIIELALDIENKFNNGIPFLKKGMNHSISMSQEQAAILLANAFLCTFPRRNTITQNQQYPSINFNRLFQCGSLSSVQEKLKCFINYFRRVSQKRPRGVITFTRRCIQANHLPIWAESDSELSDVYISSKGTIEKEGAGMLEIDFANKFVGGGVLGRGSVQEEIKFLICPELVVCRLFTECLDDTEALIVTGCERYNKYNGYGETFTWTGNYIEKDASYDCFRRLNSVVVAIDATLFNASPSDQYKLSAINRELNKAYAGFSFGCHGNIATGNWGCGAFKGDPKLKFLIQMMAASLCRKKVAYFTFGDVSLRNELYSVYDFLKSNKVSVGMLWQTLSGYYCAHVSTSKTITYSLYDYIYSTLKADNESTMESWSDSQTGEVASMCGSNNVNDVEGNEPVKATVNLLKSDEGRKRCMETDRERWQVYQEVMAKHANTANTNDNTNCKKSGPVKRKISDYFSKRNNN</sequence>